<dbReference type="AlphaFoldDB" id="A0A1J1HI91"/>
<evidence type="ECO:0000313" key="8">
    <source>
        <dbReference type="Proteomes" id="UP000183832"/>
    </source>
</evidence>
<dbReference type="PANTHER" id="PTHR10653:SF0">
    <property type="entry name" value="F-ACTIN-CAPPING PROTEIN SUBUNIT ALPHA"/>
    <property type="match status" value="1"/>
</dbReference>
<dbReference type="OrthoDB" id="340550at2759"/>
<comment type="subunit">
    <text evidence="5">Component of the F-actin capping complex, composed of a heterodimer of an alpha and a beta subunit.</text>
</comment>
<comment type="subunit">
    <text evidence="6">Heterodimer of an alpha and a beta subunit.</text>
</comment>
<evidence type="ECO:0000256" key="3">
    <source>
        <dbReference type="ARBA" id="ARBA00022467"/>
    </source>
</evidence>
<dbReference type="GO" id="GO:0051016">
    <property type="term" value="P:barbed-end actin filament capping"/>
    <property type="evidence" value="ECO:0007669"/>
    <property type="project" value="UniProtKB-UniRule"/>
</dbReference>
<dbReference type="PROSITE" id="PS00748">
    <property type="entry name" value="F_ACTIN_CAPPING_A_1"/>
    <property type="match status" value="1"/>
</dbReference>
<keyword evidence="8" id="KW-1185">Reference proteome</keyword>
<dbReference type="GO" id="GO:0030036">
    <property type="term" value="P:actin cytoskeleton organization"/>
    <property type="evidence" value="ECO:0007669"/>
    <property type="project" value="TreeGrafter"/>
</dbReference>
<dbReference type="Proteomes" id="UP000183832">
    <property type="component" value="Unassembled WGS sequence"/>
</dbReference>
<organism evidence="7 8">
    <name type="scientific">Clunio marinus</name>
    <dbReference type="NCBI Taxonomy" id="568069"/>
    <lineage>
        <taxon>Eukaryota</taxon>
        <taxon>Metazoa</taxon>
        <taxon>Ecdysozoa</taxon>
        <taxon>Arthropoda</taxon>
        <taxon>Hexapoda</taxon>
        <taxon>Insecta</taxon>
        <taxon>Pterygota</taxon>
        <taxon>Neoptera</taxon>
        <taxon>Endopterygota</taxon>
        <taxon>Diptera</taxon>
        <taxon>Nematocera</taxon>
        <taxon>Chironomoidea</taxon>
        <taxon>Chironomidae</taxon>
        <taxon>Clunio</taxon>
    </lineage>
</organism>
<dbReference type="PRINTS" id="PR00191">
    <property type="entry name" value="FACTINCAPA"/>
</dbReference>
<accession>A0A1J1HI91</accession>
<evidence type="ECO:0000256" key="4">
    <source>
        <dbReference type="ARBA" id="ARBA00023203"/>
    </source>
</evidence>
<name>A0A1J1HI91_9DIPT</name>
<dbReference type="Gene3D" id="3.30.1140.60">
    <property type="entry name" value="F-actin capping protein, alpha subunit"/>
    <property type="match status" value="1"/>
</dbReference>
<keyword evidence="3 6" id="KW-0117">Actin capping</keyword>
<evidence type="ECO:0000256" key="5">
    <source>
        <dbReference type="ARBA" id="ARBA00044965"/>
    </source>
</evidence>
<dbReference type="PANTHER" id="PTHR10653">
    <property type="entry name" value="F-ACTIN-CAPPING PROTEIN SUBUNIT ALPHA"/>
    <property type="match status" value="1"/>
</dbReference>
<evidence type="ECO:0000256" key="2">
    <source>
        <dbReference type="ARBA" id="ARBA00014038"/>
    </source>
</evidence>
<sequence>MEEISEISETEKVRIVSDFILHAPPGEFNEVFNDVRVLLKNDNLLKEKAGSAFAQYNKDQLTPVRLDSTDSFALISEFNDLGGGRFFDPRTKQSFKYDHLRKEASEFQNYEPDAIAEPWRSALDVEAIQYTANHYRRGVCSVFGRNDVSTNQITLSLCIEDHQFQPQNYWNGRWRSQWNFTFSNTGSGAAEVKGVLKVQVHYYEDGNVQLVSSKECRESVIITNEVQTAKEIIKLVEDSEQDYQMAISENYQTMSDTTFKALRRQLPVTRTKIDWGKIVSYSIGKELKTQ</sequence>
<keyword evidence="4 6" id="KW-0009">Actin-binding</keyword>
<evidence type="ECO:0000256" key="6">
    <source>
        <dbReference type="RuleBase" id="RU365077"/>
    </source>
</evidence>
<gene>
    <name evidence="7" type="ORF">CLUMA_CG000132</name>
</gene>
<dbReference type="Gene3D" id="3.90.1150.210">
    <property type="entry name" value="F-actin capping protein, beta subunit"/>
    <property type="match status" value="1"/>
</dbReference>
<comment type="similarity">
    <text evidence="1 6">Belongs to the F-actin-capping protein alpha subunit family.</text>
</comment>
<dbReference type="FunFam" id="3.90.1150.210:FF:000003">
    <property type="entry name" value="F-actin-capping protein subunit alpha"/>
    <property type="match status" value="1"/>
</dbReference>
<comment type="function">
    <text evidence="6">F-actin-capping proteins bind in a Ca(2+)-independent manner to the fast growing ends of actin filaments (barbed end) thereby blocking the exchange of subunits at these ends. Unlike other capping proteins (such as gelsolin and severin), these proteins do not sever actin filaments.</text>
</comment>
<evidence type="ECO:0000256" key="1">
    <source>
        <dbReference type="ARBA" id="ARBA00010479"/>
    </source>
</evidence>
<dbReference type="InterPro" id="IPR037282">
    <property type="entry name" value="CapZ_alpha/beta"/>
</dbReference>
<protein>
    <recommendedName>
        <fullName evidence="2 6">F-actin-capping protein subunit alpha</fullName>
    </recommendedName>
</protein>
<dbReference type="EMBL" id="CVRI01000001">
    <property type="protein sequence ID" value="CRK86190.1"/>
    <property type="molecule type" value="Genomic_DNA"/>
</dbReference>
<dbReference type="STRING" id="568069.A0A1J1HI91"/>
<dbReference type="FunFam" id="3.30.1140.60:FF:000001">
    <property type="entry name" value="F-actin-capping protein subunit alpha"/>
    <property type="match status" value="1"/>
</dbReference>
<dbReference type="InterPro" id="IPR042489">
    <property type="entry name" value="CapZ_alpha_1"/>
</dbReference>
<dbReference type="GO" id="GO:0030863">
    <property type="term" value="C:cortical cytoskeleton"/>
    <property type="evidence" value="ECO:0007669"/>
    <property type="project" value="TreeGrafter"/>
</dbReference>
<dbReference type="InterPro" id="IPR017865">
    <property type="entry name" value="F-actin_cap_asu_CS"/>
</dbReference>
<dbReference type="GO" id="GO:0051015">
    <property type="term" value="F:actin filament binding"/>
    <property type="evidence" value="ECO:0007669"/>
    <property type="project" value="TreeGrafter"/>
</dbReference>
<evidence type="ECO:0000313" key="7">
    <source>
        <dbReference type="EMBL" id="CRK86190.1"/>
    </source>
</evidence>
<dbReference type="GO" id="GO:0008290">
    <property type="term" value="C:F-actin capping protein complex"/>
    <property type="evidence" value="ECO:0007669"/>
    <property type="project" value="UniProtKB-UniRule"/>
</dbReference>
<reference evidence="7 8" key="1">
    <citation type="submission" date="2015-04" db="EMBL/GenBank/DDBJ databases">
        <authorList>
            <person name="Syromyatnikov M.Y."/>
            <person name="Popov V.N."/>
        </authorList>
    </citation>
    <scope>NUCLEOTIDE SEQUENCE [LARGE SCALE GENOMIC DNA]</scope>
</reference>
<dbReference type="InterPro" id="IPR042276">
    <property type="entry name" value="CapZ_alpha/beta_2"/>
</dbReference>
<dbReference type="InterPro" id="IPR002189">
    <property type="entry name" value="CapZ_alpha"/>
</dbReference>
<dbReference type="SUPFAM" id="SSF90096">
    <property type="entry name" value="Subunits of heterodimeric actin filament capping protein Capz"/>
    <property type="match status" value="1"/>
</dbReference>
<proteinExistence type="inferred from homology"/>
<dbReference type="PROSITE" id="PS00749">
    <property type="entry name" value="F_ACTIN_CAPPING_A_2"/>
    <property type="match status" value="1"/>
</dbReference>
<dbReference type="Pfam" id="PF01267">
    <property type="entry name" value="F-actin_cap_A"/>
    <property type="match status" value="1"/>
</dbReference>